<dbReference type="PANTHER" id="PTHR43245">
    <property type="entry name" value="BIFUNCTIONAL POLYMYXIN RESISTANCE PROTEIN ARNA"/>
    <property type="match status" value="1"/>
</dbReference>
<sequence length="415" mass="43305">MVTTRSGAVSTPSVTPTKSAAGAATATGAGTAGGGTASAAAAATASSKPPMRALVTGGAGFLGRHVVRQLLESGGYEVTVFDVRKPEGEPQPHAALVGDLRKPDDVAAAVAGMDVVFHVATAAPTGENALNIALMQSVNVDGTRLLLEACLAAGVSRVVYTSSASVVFDGSPLVMVDETAPYAAKPMDHYTRTKIEGEQLVLQYNGRALARPAARDGATALATVALRPSGIFGEGDAVFVPTLVRNARAGKMKYVLGSGRNECDFTYAGNVAHAHLLAAAALRPGSAVAGKPYFITNGEPKRFWGMMGDMCEGLGYGRPRIHLPYLLVLMLAMVFEYLVLPLVKALSRKELRSDFTVNRILIATTNRTFRIDAARAELGYAPQLSVAQGIERTLQSFEHLRAAPQPGAGASKKAE</sequence>
<dbReference type="SUPFAM" id="SSF51735">
    <property type="entry name" value="NAD(P)-binding Rossmann-fold domains"/>
    <property type="match status" value="1"/>
</dbReference>
<keyword evidence="4" id="KW-1133">Transmembrane helix</keyword>
<accession>A0A2J7ZM70</accession>
<dbReference type="Pfam" id="PF01073">
    <property type="entry name" value="3Beta_HSD"/>
    <property type="match status" value="1"/>
</dbReference>
<evidence type="ECO:0000256" key="2">
    <source>
        <dbReference type="ARBA" id="ARBA00023002"/>
    </source>
</evidence>
<feature type="compositionally biased region" description="Polar residues" evidence="3">
    <location>
        <begin position="1"/>
        <end position="18"/>
    </location>
</feature>
<dbReference type="AlphaFoldDB" id="A0A2J7ZM70"/>
<feature type="compositionally biased region" description="Low complexity" evidence="3">
    <location>
        <begin position="19"/>
        <end position="29"/>
    </location>
</feature>
<dbReference type="InterPro" id="IPR036291">
    <property type="entry name" value="NAD(P)-bd_dom_sf"/>
</dbReference>
<feature type="domain" description="3-beta hydroxysteroid dehydrogenase/isomerase" evidence="5">
    <location>
        <begin position="54"/>
        <end position="324"/>
    </location>
</feature>
<organism evidence="6 7">
    <name type="scientific">Tetrabaena socialis</name>
    <dbReference type="NCBI Taxonomy" id="47790"/>
    <lineage>
        <taxon>Eukaryota</taxon>
        <taxon>Viridiplantae</taxon>
        <taxon>Chlorophyta</taxon>
        <taxon>core chlorophytes</taxon>
        <taxon>Chlorophyceae</taxon>
        <taxon>CS clade</taxon>
        <taxon>Chlamydomonadales</taxon>
        <taxon>Tetrabaenaceae</taxon>
        <taxon>Tetrabaena</taxon>
    </lineage>
</organism>
<keyword evidence="7" id="KW-1185">Reference proteome</keyword>
<feature type="transmembrane region" description="Helical" evidence="4">
    <location>
        <begin position="323"/>
        <end position="343"/>
    </location>
</feature>
<feature type="region of interest" description="Disordered" evidence="3">
    <location>
        <begin position="1"/>
        <end position="36"/>
    </location>
</feature>
<dbReference type="OrthoDB" id="10058185at2759"/>
<keyword evidence="2" id="KW-0560">Oxidoreductase</keyword>
<comment type="similarity">
    <text evidence="1">Belongs to the 3-beta-HSD family.</text>
</comment>
<gene>
    <name evidence="6" type="ORF">TSOC_012752</name>
</gene>
<dbReference type="Proteomes" id="UP000236333">
    <property type="component" value="Unassembled WGS sequence"/>
</dbReference>
<dbReference type="Gene3D" id="3.40.50.720">
    <property type="entry name" value="NAD(P)-binding Rossmann-like Domain"/>
    <property type="match status" value="1"/>
</dbReference>
<comment type="caution">
    <text evidence="6">The sequence shown here is derived from an EMBL/GenBank/DDBJ whole genome shotgun (WGS) entry which is preliminary data.</text>
</comment>
<proteinExistence type="inferred from homology"/>
<dbReference type="PANTHER" id="PTHR43245:SF51">
    <property type="entry name" value="SHORT CHAIN DEHYDROGENASE_REDUCTASE FAMILY 42E, MEMBER 2"/>
    <property type="match status" value="1"/>
</dbReference>
<keyword evidence="4" id="KW-0472">Membrane</keyword>
<keyword evidence="4" id="KW-0812">Transmembrane</keyword>
<dbReference type="InterPro" id="IPR050177">
    <property type="entry name" value="Lipid_A_modif_metabolic_enz"/>
</dbReference>
<reference evidence="6 7" key="1">
    <citation type="journal article" date="2017" name="Mol. Biol. Evol.">
        <title>The 4-celled Tetrabaena socialis nuclear genome reveals the essential components for genetic control of cell number at the origin of multicellularity in the volvocine lineage.</title>
        <authorList>
            <person name="Featherston J."/>
            <person name="Arakaki Y."/>
            <person name="Hanschen E.R."/>
            <person name="Ferris P.J."/>
            <person name="Michod R.E."/>
            <person name="Olson B.J.S.C."/>
            <person name="Nozaki H."/>
            <person name="Durand P.M."/>
        </authorList>
    </citation>
    <scope>NUCLEOTIDE SEQUENCE [LARGE SCALE GENOMIC DNA]</scope>
    <source>
        <strain evidence="6 7">NIES-571</strain>
    </source>
</reference>
<evidence type="ECO:0000256" key="1">
    <source>
        <dbReference type="ARBA" id="ARBA00009219"/>
    </source>
</evidence>
<dbReference type="FunFam" id="3.40.50.720:FF:000870">
    <property type="entry name" value="Steroid dehydrogenase"/>
    <property type="match status" value="1"/>
</dbReference>
<dbReference type="GO" id="GO:0016616">
    <property type="term" value="F:oxidoreductase activity, acting on the CH-OH group of donors, NAD or NADP as acceptor"/>
    <property type="evidence" value="ECO:0007669"/>
    <property type="project" value="InterPro"/>
</dbReference>
<evidence type="ECO:0000313" key="6">
    <source>
        <dbReference type="EMBL" id="PNH01364.1"/>
    </source>
</evidence>
<evidence type="ECO:0000259" key="5">
    <source>
        <dbReference type="Pfam" id="PF01073"/>
    </source>
</evidence>
<evidence type="ECO:0000313" key="7">
    <source>
        <dbReference type="Proteomes" id="UP000236333"/>
    </source>
</evidence>
<dbReference type="InterPro" id="IPR002225">
    <property type="entry name" value="3Beta_OHSteriod_DH/Estase"/>
</dbReference>
<evidence type="ECO:0000256" key="3">
    <source>
        <dbReference type="SAM" id="MobiDB-lite"/>
    </source>
</evidence>
<dbReference type="GO" id="GO:0006694">
    <property type="term" value="P:steroid biosynthetic process"/>
    <property type="evidence" value="ECO:0007669"/>
    <property type="project" value="InterPro"/>
</dbReference>
<name>A0A2J7ZM70_9CHLO</name>
<protein>
    <submittedName>
        <fullName evidence="6">Sterol-4-alpha-carboxylate 3-dehydrogenase, decarboxylating</fullName>
    </submittedName>
</protein>
<evidence type="ECO:0000256" key="4">
    <source>
        <dbReference type="SAM" id="Phobius"/>
    </source>
</evidence>
<dbReference type="EMBL" id="PGGS01000924">
    <property type="protein sequence ID" value="PNH01364.1"/>
    <property type="molecule type" value="Genomic_DNA"/>
</dbReference>